<dbReference type="STRING" id="688269.Theth_0086"/>
<dbReference type="GO" id="GO:0005829">
    <property type="term" value="C:cytosol"/>
    <property type="evidence" value="ECO:0007669"/>
    <property type="project" value="TreeGrafter"/>
</dbReference>
<sequence>MNVAVVGYSGDIDKSPVKELAEKVLELGRRLAKEGHVILNGGRDGVMELVSKAVKEAGGTVIGVLPAFEYGNDYLTFRVKTPFDNVTRSIVLIESSDVVVSVGGEVGTAIEILLAYAKFKPVILFVGTGGWTDRFASVLIEGKYLDNRKNVEVRIARDVQEVIDIINEIGRMKNE</sequence>
<dbReference type="EMBL" id="CP002351">
    <property type="protein sequence ID" value="AEH50192.1"/>
    <property type="molecule type" value="Genomic_DNA"/>
</dbReference>
<dbReference type="SUPFAM" id="SSF102405">
    <property type="entry name" value="MCP/YpsA-like"/>
    <property type="match status" value="1"/>
</dbReference>
<dbReference type="OrthoDB" id="9794907at2"/>
<dbReference type="NCBIfam" id="TIGR00725">
    <property type="entry name" value="TIGR00725 family protein"/>
    <property type="match status" value="1"/>
</dbReference>
<accession>F7YU93</accession>
<dbReference type="Pfam" id="PF18306">
    <property type="entry name" value="LDcluster4"/>
    <property type="match status" value="1"/>
</dbReference>
<dbReference type="PANTHER" id="PTHR43393:SF3">
    <property type="entry name" value="LYSINE DECARBOXYLASE-LIKE PROTEIN"/>
    <property type="match status" value="1"/>
</dbReference>
<evidence type="ECO:0000313" key="2">
    <source>
        <dbReference type="Proteomes" id="UP000006804"/>
    </source>
</evidence>
<dbReference type="KEGG" id="tta:Theth_0086"/>
<dbReference type="AlphaFoldDB" id="F7YU93"/>
<dbReference type="InterPro" id="IPR041164">
    <property type="entry name" value="LDcluster4"/>
</dbReference>
<dbReference type="PATRIC" id="fig|688269.3.peg.87"/>
<reference evidence="1 2" key="1">
    <citation type="submission" date="2010-11" db="EMBL/GenBank/DDBJ databases">
        <title>The complete genome of Thermotoga thermarum DSM 5069.</title>
        <authorList>
            <consortium name="US DOE Joint Genome Institute (JGI-PGF)"/>
            <person name="Lucas S."/>
            <person name="Copeland A."/>
            <person name="Lapidus A."/>
            <person name="Bruce D."/>
            <person name="Goodwin L."/>
            <person name="Pitluck S."/>
            <person name="Kyrpides N."/>
            <person name="Mavromatis K."/>
            <person name="Ivanova N."/>
            <person name="Zeytun A."/>
            <person name="Brettin T."/>
            <person name="Detter J.C."/>
            <person name="Tapia R."/>
            <person name="Han C."/>
            <person name="Land M."/>
            <person name="Hauser L."/>
            <person name="Markowitz V."/>
            <person name="Cheng J.-F."/>
            <person name="Hugenholtz P."/>
            <person name="Woyke T."/>
            <person name="Wu D."/>
            <person name="Spring S."/>
            <person name="Schroeder M."/>
            <person name="Brambilla E."/>
            <person name="Klenk H.-P."/>
            <person name="Eisen J.A."/>
        </authorList>
    </citation>
    <scope>NUCLEOTIDE SEQUENCE [LARGE SCALE GENOMIC DNA]</scope>
    <source>
        <strain evidence="1 2">DSM 5069</strain>
    </source>
</reference>
<name>F7YU93_9THEM</name>
<dbReference type="InterPro" id="IPR005268">
    <property type="entry name" value="CHP00725"/>
</dbReference>
<organism evidence="1 2">
    <name type="scientific">Pseudothermotoga thermarum DSM 5069</name>
    <dbReference type="NCBI Taxonomy" id="688269"/>
    <lineage>
        <taxon>Bacteria</taxon>
        <taxon>Thermotogati</taxon>
        <taxon>Thermotogota</taxon>
        <taxon>Thermotogae</taxon>
        <taxon>Thermotogales</taxon>
        <taxon>Thermotogaceae</taxon>
        <taxon>Pseudothermotoga</taxon>
    </lineage>
</organism>
<evidence type="ECO:0000313" key="1">
    <source>
        <dbReference type="EMBL" id="AEH50192.1"/>
    </source>
</evidence>
<evidence type="ECO:0008006" key="3">
    <source>
        <dbReference type="Google" id="ProtNLM"/>
    </source>
</evidence>
<dbReference type="eggNOG" id="COG1611">
    <property type="taxonomic scope" value="Bacteria"/>
</dbReference>
<protein>
    <recommendedName>
        <fullName evidence="3">TIGR00725 family protein</fullName>
    </recommendedName>
</protein>
<dbReference type="Gene3D" id="3.40.50.450">
    <property type="match status" value="1"/>
</dbReference>
<proteinExistence type="predicted"/>
<dbReference type="InterPro" id="IPR052341">
    <property type="entry name" value="LOG_family_nucleotidases"/>
</dbReference>
<dbReference type="RefSeq" id="WP_013931416.1">
    <property type="nucleotide sequence ID" value="NC_015707.1"/>
</dbReference>
<keyword evidence="2" id="KW-1185">Reference proteome</keyword>
<dbReference type="HOGENOM" id="CLU_107614_0_0_0"/>
<dbReference type="PANTHER" id="PTHR43393">
    <property type="entry name" value="CYTOKININ RIBOSIDE 5'-MONOPHOSPHATE PHOSPHORIBOHYDROLASE"/>
    <property type="match status" value="1"/>
</dbReference>
<gene>
    <name evidence="1" type="ORF">Theth_0086</name>
</gene>
<dbReference type="Proteomes" id="UP000006804">
    <property type="component" value="Chromosome"/>
</dbReference>